<evidence type="ECO:0000256" key="3">
    <source>
        <dbReference type="ARBA" id="ARBA00022771"/>
    </source>
</evidence>
<keyword evidence="1 5" id="KW-0479">Metal-binding</keyword>
<dbReference type="GO" id="GO:0008270">
    <property type="term" value="F:zinc ion binding"/>
    <property type="evidence" value="ECO:0007669"/>
    <property type="project" value="UniProtKB-KW"/>
</dbReference>
<organism evidence="8">
    <name type="scientific">Hirondellea gigas</name>
    <dbReference type="NCBI Taxonomy" id="1518452"/>
    <lineage>
        <taxon>Eukaryota</taxon>
        <taxon>Metazoa</taxon>
        <taxon>Ecdysozoa</taxon>
        <taxon>Arthropoda</taxon>
        <taxon>Crustacea</taxon>
        <taxon>Multicrustacea</taxon>
        <taxon>Malacostraca</taxon>
        <taxon>Eumalacostraca</taxon>
        <taxon>Peracarida</taxon>
        <taxon>Amphipoda</taxon>
        <taxon>Amphilochidea</taxon>
        <taxon>Lysianassida</taxon>
        <taxon>Lysianassidira</taxon>
        <taxon>Lysianassoidea</taxon>
        <taxon>Lysianassidae</taxon>
        <taxon>Hirondellea</taxon>
    </lineage>
</organism>
<evidence type="ECO:0000256" key="2">
    <source>
        <dbReference type="ARBA" id="ARBA00022737"/>
    </source>
</evidence>
<dbReference type="SUPFAM" id="SSF57938">
    <property type="entry name" value="DnaJ/Hsp40 cysteine-rich domain"/>
    <property type="match status" value="1"/>
</dbReference>
<dbReference type="GO" id="GO:0030544">
    <property type="term" value="F:Hsp70 protein binding"/>
    <property type="evidence" value="ECO:0007669"/>
    <property type="project" value="InterPro"/>
</dbReference>
<proteinExistence type="evidence at transcript level"/>
<dbReference type="InterPro" id="IPR001305">
    <property type="entry name" value="HSP_DnaJ_Cys-rich_dom"/>
</dbReference>
<feature type="domain" description="CR-type" evidence="7">
    <location>
        <begin position="74"/>
        <end position="157"/>
    </location>
</feature>
<evidence type="ECO:0000256" key="5">
    <source>
        <dbReference type="PROSITE-ProRule" id="PRU00546"/>
    </source>
</evidence>
<feature type="region of interest" description="Disordered" evidence="6">
    <location>
        <begin position="320"/>
        <end position="349"/>
    </location>
</feature>
<keyword evidence="4 5" id="KW-0862">Zinc</keyword>
<dbReference type="InterPro" id="IPR044713">
    <property type="entry name" value="DNJA1/2-like"/>
</dbReference>
<evidence type="ECO:0000256" key="4">
    <source>
        <dbReference type="ARBA" id="ARBA00022833"/>
    </source>
</evidence>
<sequence>MDVSDMFSDDIFSHVFGGGGGGGMPGGMGGGGGFGGLGGFFGGLGGIAGRRRGPARGEDTVHRLKVSLEELYIGKVSKLQLSKNTICTECAGMGGHGQMTACQQCHGRGITVTVSQIGPGMVQQMQSKCSHCDGEGELMADADRCKKCAGRKVLPDTKLLEVTVEPGMRDEQRIIFRGEGDQMPGVEPGNVMIVLHERPHADFKRDGNDLFLAKSITLIEALCGFQTTISHLDGRTLVISHPAGDVLKPNTVRGISNEGMPVYQQAGEKGDLYIQFTIEFPKNYFADTEKLQQLETLLGGRPQAPIPIPQDSEEVNLSECEAQTRANDDDDAEHHGHGMHGPQVQCAQQ</sequence>
<keyword evidence="2" id="KW-0677">Repeat</keyword>
<dbReference type="InterPro" id="IPR008971">
    <property type="entry name" value="HSP40/DnaJ_pept-bd"/>
</dbReference>
<dbReference type="CDD" id="cd10747">
    <property type="entry name" value="DnaJ_C"/>
    <property type="match status" value="1"/>
</dbReference>
<dbReference type="FunFam" id="2.60.260.20:FF:000003">
    <property type="entry name" value="DnaJ subfamily A member 2"/>
    <property type="match status" value="1"/>
</dbReference>
<dbReference type="AlphaFoldDB" id="A0A2P2HWR4"/>
<dbReference type="Pfam" id="PF01556">
    <property type="entry name" value="DnaJ_C"/>
    <property type="match status" value="1"/>
</dbReference>
<dbReference type="GO" id="GO:0051082">
    <property type="term" value="F:unfolded protein binding"/>
    <property type="evidence" value="ECO:0007669"/>
    <property type="project" value="InterPro"/>
</dbReference>
<dbReference type="GO" id="GO:0006457">
    <property type="term" value="P:protein folding"/>
    <property type="evidence" value="ECO:0007669"/>
    <property type="project" value="InterPro"/>
</dbReference>
<name>A0A2P2HWR4_9CRUS</name>
<feature type="zinc finger region" description="CR-type" evidence="5">
    <location>
        <begin position="74"/>
        <end position="157"/>
    </location>
</feature>
<dbReference type="InterPro" id="IPR036410">
    <property type="entry name" value="HSP_DnaJ_Cys-rich_dom_sf"/>
</dbReference>
<dbReference type="InterPro" id="IPR002939">
    <property type="entry name" value="DnaJ_C"/>
</dbReference>
<evidence type="ECO:0000259" key="7">
    <source>
        <dbReference type="PROSITE" id="PS51188"/>
    </source>
</evidence>
<evidence type="ECO:0000256" key="6">
    <source>
        <dbReference type="SAM" id="MobiDB-lite"/>
    </source>
</evidence>
<dbReference type="FunFam" id="2.10.230.10:FF:000001">
    <property type="entry name" value="DnaJ subfamily A member 2"/>
    <property type="match status" value="1"/>
</dbReference>
<dbReference type="Gene3D" id="2.60.260.20">
    <property type="entry name" value="Urease metallochaperone UreE, N-terminal domain"/>
    <property type="match status" value="2"/>
</dbReference>
<keyword evidence="3 5" id="KW-0863">Zinc-finger</keyword>
<dbReference type="PANTHER" id="PTHR43888">
    <property type="entry name" value="DNAJ-LIKE-2, ISOFORM A-RELATED"/>
    <property type="match status" value="1"/>
</dbReference>
<protein>
    <submittedName>
        <fullName evidence="8">DnaJ homolog subfamily A member 2-like</fullName>
    </submittedName>
</protein>
<dbReference type="EMBL" id="IACF01000461">
    <property type="protein sequence ID" value="LAB66235.1"/>
    <property type="molecule type" value="mRNA"/>
</dbReference>
<evidence type="ECO:0000313" key="8">
    <source>
        <dbReference type="EMBL" id="LAB66235.1"/>
    </source>
</evidence>
<dbReference type="Pfam" id="PF00684">
    <property type="entry name" value="DnaJ_CXXCXGXG"/>
    <property type="match status" value="1"/>
</dbReference>
<dbReference type="CDD" id="cd10719">
    <property type="entry name" value="DnaJ_zf"/>
    <property type="match status" value="1"/>
</dbReference>
<dbReference type="Gene3D" id="2.10.230.10">
    <property type="entry name" value="Heat shock protein DnaJ, cysteine-rich domain"/>
    <property type="match status" value="1"/>
</dbReference>
<dbReference type="PROSITE" id="PS51188">
    <property type="entry name" value="ZF_CR"/>
    <property type="match status" value="1"/>
</dbReference>
<dbReference type="SUPFAM" id="SSF49493">
    <property type="entry name" value="HSP40/DnaJ peptide-binding domain"/>
    <property type="match status" value="2"/>
</dbReference>
<accession>A0A2P2HWR4</accession>
<evidence type="ECO:0000256" key="1">
    <source>
        <dbReference type="ARBA" id="ARBA00022723"/>
    </source>
</evidence>
<reference evidence="8" key="1">
    <citation type="journal article" date="2018" name="Biosci. Biotechnol. Biochem.">
        <title>Polysaccharide hydrolase of the hadal zone amphipods Hirondellea gigas.</title>
        <authorList>
            <person name="Kobayashi H."/>
            <person name="Nagahama T."/>
            <person name="Arai W."/>
            <person name="Sasagawa Y."/>
            <person name="Umeda M."/>
            <person name="Hayashi T."/>
            <person name="Nikaido I."/>
            <person name="Watanabe H."/>
            <person name="Oguri K."/>
            <person name="Kitazato H."/>
            <person name="Fujioka K."/>
            <person name="Kido Y."/>
            <person name="Takami H."/>
        </authorList>
    </citation>
    <scope>NUCLEOTIDE SEQUENCE</scope>
    <source>
        <tissue evidence="8">Whole body</tissue>
    </source>
</reference>